<evidence type="ECO:0000313" key="4">
    <source>
        <dbReference type="EMBL" id="KOY80602.1"/>
    </source>
</evidence>
<dbReference type="Proteomes" id="UP000037977">
    <property type="component" value="Unassembled WGS sequence"/>
</dbReference>
<dbReference type="OrthoDB" id="9803333at2"/>
<keyword evidence="5" id="KW-1185">Reference proteome</keyword>
<evidence type="ECO:0000256" key="3">
    <source>
        <dbReference type="ARBA" id="ARBA00023027"/>
    </source>
</evidence>
<dbReference type="InterPro" id="IPR023985">
    <property type="entry name" value="SDR_subfam_1"/>
</dbReference>
<organism evidence="4 5">
    <name type="scientific">Lysinibacillus macroides</name>
    <dbReference type="NCBI Taxonomy" id="33935"/>
    <lineage>
        <taxon>Bacteria</taxon>
        <taxon>Bacillati</taxon>
        <taxon>Bacillota</taxon>
        <taxon>Bacilli</taxon>
        <taxon>Bacillales</taxon>
        <taxon>Bacillaceae</taxon>
        <taxon>Lysinibacillus</taxon>
    </lineage>
</organism>
<comment type="similarity">
    <text evidence="1">Belongs to the short-chain dehydrogenases/reductases (SDR) family.</text>
</comment>
<dbReference type="SUPFAM" id="SSF51735">
    <property type="entry name" value="NAD(P)-binding Rossmann-fold domains"/>
    <property type="match status" value="1"/>
</dbReference>
<evidence type="ECO:0000256" key="2">
    <source>
        <dbReference type="ARBA" id="ARBA00023002"/>
    </source>
</evidence>
<sequence length="275" mass="29826">MGKLTGKVAFITGGARGMGKEYALKFAEEGAAIVITDIAKNLQSVAYNMADESELTKTVNDIKSRGVDALGFIADVRHSQELKEAVQQTIEHFGKIDILVTNAGILSYNKLWEMPEDQWDDMLDICLKGTWLTCKHVLPYMIERQAGKILCVSSVNGLRGGQNVGHYVAAKHGVLGLVKSMAMEVGPYNIHVNAICPTAVDTTMANNQATYDRLANKKGATRKEATPAFGNHHVFPNQDFIAPKDVINAALFLVSDDSNNISGSHIAVDAGYLTM</sequence>
<dbReference type="RefSeq" id="WP_053995845.1">
    <property type="nucleotide sequence ID" value="NZ_CP065643.1"/>
</dbReference>
<dbReference type="PRINTS" id="PR00080">
    <property type="entry name" value="SDRFAMILY"/>
</dbReference>
<dbReference type="NCBIfam" id="TIGR03971">
    <property type="entry name" value="SDR_subfam_1"/>
    <property type="match status" value="1"/>
</dbReference>
<dbReference type="InterPro" id="IPR036291">
    <property type="entry name" value="NAD(P)-bd_dom_sf"/>
</dbReference>
<dbReference type="PANTHER" id="PTHR24321">
    <property type="entry name" value="DEHYDROGENASES, SHORT CHAIN"/>
    <property type="match status" value="1"/>
</dbReference>
<protein>
    <recommendedName>
        <fullName evidence="6">3-ketoacyl-ACP reductase</fullName>
    </recommendedName>
</protein>
<dbReference type="STRING" id="33935.ADM90_15465"/>
<reference evidence="4 5" key="1">
    <citation type="submission" date="2015-07" db="EMBL/GenBank/DDBJ databases">
        <title>Genome sequencing project for genomic taxonomy and phylogenomics of Bacillus-like bacteria.</title>
        <authorList>
            <person name="Liu B."/>
            <person name="Wang J."/>
            <person name="Zhu Y."/>
            <person name="Liu G."/>
            <person name="Chen Q."/>
            <person name="Chen Z."/>
            <person name="Che J."/>
            <person name="Ge C."/>
            <person name="Shi H."/>
            <person name="Pan Z."/>
            <person name="Liu X."/>
        </authorList>
    </citation>
    <scope>NUCLEOTIDE SEQUENCE [LARGE SCALE GENOMIC DNA]</scope>
    <source>
        <strain evidence="4 5">DSM 54</strain>
    </source>
</reference>
<dbReference type="CDD" id="cd05233">
    <property type="entry name" value="SDR_c"/>
    <property type="match status" value="1"/>
</dbReference>
<dbReference type="InterPro" id="IPR002347">
    <property type="entry name" value="SDR_fam"/>
</dbReference>
<name>A0A0M9DI19_9BACI</name>
<dbReference type="InterPro" id="IPR020904">
    <property type="entry name" value="Sc_DH/Rdtase_CS"/>
</dbReference>
<dbReference type="PROSITE" id="PS00061">
    <property type="entry name" value="ADH_SHORT"/>
    <property type="match status" value="1"/>
</dbReference>
<dbReference type="GO" id="GO:0016491">
    <property type="term" value="F:oxidoreductase activity"/>
    <property type="evidence" value="ECO:0007669"/>
    <property type="project" value="UniProtKB-KW"/>
</dbReference>
<comment type="caution">
    <text evidence="4">The sequence shown here is derived from an EMBL/GenBank/DDBJ whole genome shotgun (WGS) entry which is preliminary data.</text>
</comment>
<dbReference type="FunFam" id="3.40.50.720:FF:000084">
    <property type="entry name" value="Short-chain dehydrogenase reductase"/>
    <property type="match status" value="1"/>
</dbReference>
<gene>
    <name evidence="4" type="ORF">ADM90_15465</name>
</gene>
<evidence type="ECO:0008006" key="6">
    <source>
        <dbReference type="Google" id="ProtNLM"/>
    </source>
</evidence>
<dbReference type="EMBL" id="LGCI01000010">
    <property type="protein sequence ID" value="KOY80602.1"/>
    <property type="molecule type" value="Genomic_DNA"/>
</dbReference>
<proteinExistence type="inferred from homology"/>
<accession>A0A0M9DI19</accession>
<dbReference type="PRINTS" id="PR00081">
    <property type="entry name" value="GDHRDH"/>
</dbReference>
<dbReference type="AlphaFoldDB" id="A0A0M9DI19"/>
<dbReference type="Gene3D" id="3.40.50.720">
    <property type="entry name" value="NAD(P)-binding Rossmann-like Domain"/>
    <property type="match status" value="1"/>
</dbReference>
<evidence type="ECO:0000256" key="1">
    <source>
        <dbReference type="ARBA" id="ARBA00006484"/>
    </source>
</evidence>
<dbReference type="PANTHER" id="PTHR24321:SF8">
    <property type="entry name" value="ESTRADIOL 17-BETA-DEHYDROGENASE 8-RELATED"/>
    <property type="match status" value="1"/>
</dbReference>
<evidence type="ECO:0000313" key="5">
    <source>
        <dbReference type="Proteomes" id="UP000037977"/>
    </source>
</evidence>
<dbReference type="PATRIC" id="fig|33935.3.peg.1824"/>
<keyword evidence="3" id="KW-0520">NAD</keyword>
<dbReference type="GO" id="GO:0008206">
    <property type="term" value="P:bile acid metabolic process"/>
    <property type="evidence" value="ECO:0007669"/>
    <property type="project" value="UniProtKB-ARBA"/>
</dbReference>
<keyword evidence="2" id="KW-0560">Oxidoreductase</keyword>
<dbReference type="Pfam" id="PF13561">
    <property type="entry name" value="adh_short_C2"/>
    <property type="match status" value="1"/>
</dbReference>